<dbReference type="eggNOG" id="ENOG502RY7W">
    <property type="taxonomic scope" value="Eukaryota"/>
</dbReference>
<dbReference type="SMART" id="SM01116">
    <property type="entry name" value="Cyanate_lyase"/>
    <property type="match status" value="1"/>
</dbReference>
<name>M7ZG48_TRIUA</name>
<organism evidence="4">
    <name type="scientific">Triticum urartu</name>
    <name type="common">Red wild einkorn</name>
    <name type="synonym">Crithodium urartu</name>
    <dbReference type="NCBI Taxonomy" id="4572"/>
    <lineage>
        <taxon>Eukaryota</taxon>
        <taxon>Viridiplantae</taxon>
        <taxon>Streptophyta</taxon>
        <taxon>Embryophyta</taxon>
        <taxon>Tracheophyta</taxon>
        <taxon>Spermatophyta</taxon>
        <taxon>Magnoliopsida</taxon>
        <taxon>Liliopsida</taxon>
        <taxon>Poales</taxon>
        <taxon>Poaceae</taxon>
        <taxon>BOP clade</taxon>
        <taxon>Pooideae</taxon>
        <taxon>Triticodae</taxon>
        <taxon>Triticeae</taxon>
        <taxon>Triticinae</taxon>
        <taxon>Triticum</taxon>
    </lineage>
</organism>
<dbReference type="Gene3D" id="3.30.1160.10">
    <property type="entry name" value="Cyanate lyase, C-terminal domain"/>
    <property type="match status" value="1"/>
</dbReference>
<evidence type="ECO:0000259" key="3">
    <source>
        <dbReference type="SMART" id="SM01116"/>
    </source>
</evidence>
<proteinExistence type="predicted"/>
<comment type="function">
    <text evidence="1">Catalyzes the reaction of cyanate with bicarbonate to produce ammonia and carbon dioxide.</text>
</comment>
<dbReference type="EMBL" id="KD130465">
    <property type="protein sequence ID" value="EMS58601.1"/>
    <property type="molecule type" value="Genomic_DNA"/>
</dbReference>
<dbReference type="GO" id="GO:0003677">
    <property type="term" value="F:DNA binding"/>
    <property type="evidence" value="ECO:0007669"/>
    <property type="project" value="InterPro"/>
</dbReference>
<dbReference type="PANTHER" id="PTHR34186:SF2">
    <property type="entry name" value="CYANATE HYDRATASE"/>
    <property type="match status" value="1"/>
</dbReference>
<evidence type="ECO:0000313" key="4">
    <source>
        <dbReference type="EMBL" id="EMS58601.1"/>
    </source>
</evidence>
<dbReference type="InterPro" id="IPR003712">
    <property type="entry name" value="Cyanate_lyase_C"/>
</dbReference>
<dbReference type="PANTHER" id="PTHR34186">
    <property type="entry name" value="CYANATE HYDRATASE"/>
    <property type="match status" value="1"/>
</dbReference>
<dbReference type="SUPFAM" id="SSF47413">
    <property type="entry name" value="lambda repressor-like DNA-binding domains"/>
    <property type="match status" value="1"/>
</dbReference>
<dbReference type="InterPro" id="IPR010982">
    <property type="entry name" value="Lambda_DNA-bd_dom_sf"/>
</dbReference>
<protein>
    <submittedName>
        <fullName evidence="4">Cyanate hydratase</fullName>
    </submittedName>
</protein>
<dbReference type="SUPFAM" id="SSF55234">
    <property type="entry name" value="Cyanase C-terminal domain"/>
    <property type="match status" value="1"/>
</dbReference>
<evidence type="ECO:0000256" key="2">
    <source>
        <dbReference type="ARBA" id="ARBA00023239"/>
    </source>
</evidence>
<accession>M7ZG48</accession>
<gene>
    <name evidence="4" type="ORF">TRIUR3_05199</name>
</gene>
<sequence length="340" mass="38248">MDFRKQFREVGVTPLAPNSLVEVGPEELGRRAREKDVVSILHCVAQGAHRIPSRKRKTFPVVSPPITATLTHHEVYNQRFVPCLTLPPQRFRRAPRGQSRRTADGQIMEESGASAAAVVPRLLAAKEESGKSFSDIAAETGLTNVYVAQLLRRQAQLKPDMAPAFRAAVPALTDQLGARDYCQLLQTLTIAHDVVKQSASVLCLLHLIIHFVLNSLAQLYHAVFVQSRLNEAVMHFGESIKEIINEDFGDGIMSAIDFYCSVDKIQGADGKDRVVVTFDGKYLPYTEQEQMNIQHINKAALKYQSWIEFYGRSHNPFPFRKDVKCRFLNLPLKEFVQFTS</sequence>
<feature type="domain" description="Cyanate lyase C-terminal" evidence="3">
    <location>
        <begin position="218"/>
        <end position="288"/>
    </location>
</feature>
<reference evidence="4" key="1">
    <citation type="journal article" date="2013" name="Nature">
        <title>Draft genome of the wheat A-genome progenitor Triticum urartu.</title>
        <authorList>
            <person name="Ling H.Q."/>
            <person name="Zhao S."/>
            <person name="Liu D."/>
            <person name="Wang J."/>
            <person name="Sun H."/>
            <person name="Zhang C."/>
            <person name="Fan H."/>
            <person name="Li D."/>
            <person name="Dong L."/>
            <person name="Tao Y."/>
            <person name="Gao C."/>
            <person name="Wu H."/>
            <person name="Li Y."/>
            <person name="Cui Y."/>
            <person name="Guo X."/>
            <person name="Zheng S."/>
            <person name="Wang B."/>
            <person name="Yu K."/>
            <person name="Liang Q."/>
            <person name="Yang W."/>
            <person name="Lou X."/>
            <person name="Chen J."/>
            <person name="Feng M."/>
            <person name="Jian J."/>
            <person name="Zhang X."/>
            <person name="Luo G."/>
            <person name="Jiang Y."/>
            <person name="Liu J."/>
            <person name="Wang Z."/>
            <person name="Sha Y."/>
            <person name="Zhang B."/>
            <person name="Wu H."/>
            <person name="Tang D."/>
            <person name="Shen Q."/>
            <person name="Xue P."/>
            <person name="Zou S."/>
            <person name="Wang X."/>
            <person name="Liu X."/>
            <person name="Wang F."/>
            <person name="Yang Y."/>
            <person name="An X."/>
            <person name="Dong Z."/>
            <person name="Zhang K."/>
            <person name="Zhang X."/>
            <person name="Luo M.C."/>
            <person name="Dvorak J."/>
            <person name="Tong Y."/>
            <person name="Wang J."/>
            <person name="Yang H."/>
            <person name="Li Z."/>
            <person name="Wang D."/>
            <person name="Zhang A."/>
            <person name="Wang J."/>
        </authorList>
    </citation>
    <scope>NUCLEOTIDE SEQUENCE</scope>
</reference>
<dbReference type="Pfam" id="PF02560">
    <property type="entry name" value="Cyanate_lyase"/>
    <property type="match status" value="1"/>
</dbReference>
<dbReference type="InterPro" id="IPR008076">
    <property type="entry name" value="Cyanase"/>
</dbReference>
<evidence type="ECO:0000256" key="1">
    <source>
        <dbReference type="ARBA" id="ARBA00003561"/>
    </source>
</evidence>
<dbReference type="InterPro" id="IPR036581">
    <property type="entry name" value="Cyanate_lyase_C_sf"/>
</dbReference>
<keyword evidence="2" id="KW-0456">Lyase</keyword>
<dbReference type="AlphaFoldDB" id="M7ZG48"/>
<dbReference type="STRING" id="4572.M7ZG48"/>
<dbReference type="PRINTS" id="PR01693">
    <property type="entry name" value="CYANASE"/>
</dbReference>
<dbReference type="GO" id="GO:0008824">
    <property type="term" value="F:cyanate hydratase activity"/>
    <property type="evidence" value="ECO:0007669"/>
    <property type="project" value="InterPro"/>
</dbReference>
<dbReference type="Gene3D" id="1.10.260.40">
    <property type="entry name" value="lambda repressor-like DNA-binding domains"/>
    <property type="match status" value="1"/>
</dbReference>